<accession>A0A501WCX6</accession>
<reference evidence="2 3" key="1">
    <citation type="submission" date="2019-06" db="EMBL/GenBank/DDBJ databases">
        <title>A novel bacterium of genus Marinomonas, isolated from coastal sand.</title>
        <authorList>
            <person name="Huang H."/>
            <person name="Mo K."/>
            <person name="Hu Y."/>
        </authorList>
    </citation>
    <scope>NUCLEOTIDE SEQUENCE [LARGE SCALE GENOMIC DNA]</scope>
    <source>
        <strain evidence="2 3">HB171799</strain>
    </source>
</reference>
<dbReference type="Pfam" id="PF02321">
    <property type="entry name" value="OEP"/>
    <property type="match status" value="1"/>
</dbReference>
<dbReference type="Proteomes" id="UP000315901">
    <property type="component" value="Unassembled WGS sequence"/>
</dbReference>
<dbReference type="InterPro" id="IPR003423">
    <property type="entry name" value="OMP_efflux"/>
</dbReference>
<comment type="similarity">
    <text evidence="1">Belongs to the outer membrane factor (OMF) (TC 1.B.17) family.</text>
</comment>
<dbReference type="RefSeq" id="WP_140591297.1">
    <property type="nucleotide sequence ID" value="NZ_VFRR01000053.1"/>
</dbReference>
<dbReference type="Gene3D" id="1.20.1600.10">
    <property type="entry name" value="Outer membrane efflux proteins (OEP)"/>
    <property type="match status" value="1"/>
</dbReference>
<organism evidence="2 3">
    <name type="scientific">Maribrevibacterium harenarium</name>
    <dbReference type="NCBI Taxonomy" id="2589817"/>
    <lineage>
        <taxon>Bacteria</taxon>
        <taxon>Pseudomonadati</taxon>
        <taxon>Pseudomonadota</taxon>
        <taxon>Gammaproteobacteria</taxon>
        <taxon>Oceanospirillales</taxon>
        <taxon>Oceanospirillaceae</taxon>
        <taxon>Maribrevibacterium</taxon>
    </lineage>
</organism>
<name>A0A501WCX6_9GAMM</name>
<evidence type="ECO:0000256" key="1">
    <source>
        <dbReference type="ARBA" id="ARBA00007613"/>
    </source>
</evidence>
<gene>
    <name evidence="2" type="ORF">FJM67_15700</name>
</gene>
<protein>
    <submittedName>
        <fullName evidence="2">TolC family protein</fullName>
    </submittedName>
</protein>
<proteinExistence type="inferred from homology"/>
<evidence type="ECO:0000313" key="2">
    <source>
        <dbReference type="EMBL" id="TPE46672.1"/>
    </source>
</evidence>
<evidence type="ECO:0000313" key="3">
    <source>
        <dbReference type="Proteomes" id="UP000315901"/>
    </source>
</evidence>
<dbReference type="PANTHER" id="PTHR30203:SF30">
    <property type="entry name" value="OUTER MEMBRANE PROTEIN-RELATED"/>
    <property type="match status" value="1"/>
</dbReference>
<comment type="caution">
    <text evidence="2">The sequence shown here is derived from an EMBL/GenBank/DDBJ whole genome shotgun (WGS) entry which is preliminary data.</text>
</comment>
<dbReference type="AlphaFoldDB" id="A0A501WCX6"/>
<dbReference type="InterPro" id="IPR010131">
    <property type="entry name" value="MdtP/NodT-like"/>
</dbReference>
<sequence>MTYRIFVLRKERGTASLWFSKPKNLAISCVLGFGAAFAQADTLTLHQAIDIAIQQDPWLQSSVDQEQSMRARSQSAQALPDPKLSIGMANLPVDSFDINQEAMTQVVVGLSQQFPAGSTLSLSGSQFNVKADQSAFARLNRKAQIRQMISDVWADMYRYDATLKVLKINEGLLLNLNESIAGNYSSAYNKVGQQALVNSELEIAKIGERSFQVQQALNQTKARLTQYLPQMASIKHYEFVELDQSGGAFDDSDYDLNLLTNHPMVRILDLQHQVSDFDRKIAQQQYKPQWGVNVSYSYRAEDANGRERADLASVGVSVSLPIFSSQRLDANVKAASSNSSAILYDRELKLNELKSQVLSVQADLALLGQRIALYTNTLIPGFQKSTDVALNAYRSNESGYRDVIMAQIAQMNAQIELIQLQSEQAKRRAEFEYLTTQSAEGARQ</sequence>
<dbReference type="OrthoDB" id="5607838at2"/>
<dbReference type="EMBL" id="VFRR01000053">
    <property type="protein sequence ID" value="TPE46672.1"/>
    <property type="molecule type" value="Genomic_DNA"/>
</dbReference>
<dbReference type="PANTHER" id="PTHR30203">
    <property type="entry name" value="OUTER MEMBRANE CATION EFFLUX PROTEIN"/>
    <property type="match status" value="1"/>
</dbReference>
<keyword evidence="3" id="KW-1185">Reference proteome</keyword>
<dbReference type="GO" id="GO:0015562">
    <property type="term" value="F:efflux transmembrane transporter activity"/>
    <property type="evidence" value="ECO:0007669"/>
    <property type="project" value="InterPro"/>
</dbReference>
<dbReference type="SUPFAM" id="SSF56954">
    <property type="entry name" value="Outer membrane efflux proteins (OEP)"/>
    <property type="match status" value="1"/>
</dbReference>